<evidence type="ECO:0000256" key="3">
    <source>
        <dbReference type="ARBA" id="ARBA00010042"/>
    </source>
</evidence>
<keyword evidence="10" id="KW-1185">Reference proteome</keyword>
<feature type="region of interest" description="Disordered" evidence="7">
    <location>
        <begin position="1"/>
        <end position="20"/>
    </location>
</feature>
<dbReference type="GO" id="GO:0005819">
    <property type="term" value="C:spindle"/>
    <property type="evidence" value="ECO:0007669"/>
    <property type="project" value="UniProtKB-SubCell"/>
</dbReference>
<organism evidence="9 10">
    <name type="scientific">Theileria equi strain WA</name>
    <dbReference type="NCBI Taxonomy" id="1537102"/>
    <lineage>
        <taxon>Eukaryota</taxon>
        <taxon>Sar</taxon>
        <taxon>Alveolata</taxon>
        <taxon>Apicomplexa</taxon>
        <taxon>Aconoidasida</taxon>
        <taxon>Piroplasmida</taxon>
        <taxon>Theileriidae</taxon>
        <taxon>Theileria</taxon>
    </lineage>
</organism>
<dbReference type="InterPro" id="IPR005635">
    <property type="entry name" value="Inner_centromere_prot_ARK-bd"/>
</dbReference>
<comment type="similarity">
    <text evidence="3">Belongs to the INCENP family.</text>
</comment>
<evidence type="ECO:0000256" key="7">
    <source>
        <dbReference type="SAM" id="MobiDB-lite"/>
    </source>
</evidence>
<dbReference type="Pfam" id="PF03941">
    <property type="entry name" value="INCENP_ARK-bind"/>
    <property type="match status" value="1"/>
</dbReference>
<comment type="subcellular location">
    <subcellularLocation>
        <location evidence="2">Cytoplasm</location>
        <location evidence="2">Cytoskeleton</location>
        <location evidence="2">Spindle</location>
    </subcellularLocation>
    <subcellularLocation>
        <location evidence="1">Nucleus</location>
    </subcellularLocation>
</comment>
<keyword evidence="5" id="KW-0206">Cytoskeleton</keyword>
<sequence length="489" mass="55661">MATIVRIGPSFTPKRSQNASHSSGLIVTGAIDDPFCISSELTPSIGSRNGQGSSCREPMSTPETRKKDLVQGVFSRHASKSTSVEAIQPLKGFLSPVDKSEEASEKGSRSTLYSDSCAPVVTLEDGRQDDESTQTVLESSASSETPATNAQFYTCKQMIEISPKRIEDNYDLPLFFLIRFGGPASSVGASVLRDGDLLKTSILSKLSYEEMYRYYACMYKRLHDNVMAKNCGKNLDKTKLHRKMSREIPTKTWQNRENLYSQIVTQSTWNPFSIFGSSPPYASLQDIFNIKSIQDYVTPDVFGRMCRVLGHTRHTLLEYLERHWKKESYTANWKEDPLLHEEVVWYLKATGKTVDKSESVYTLQKCYCVTPNPNIRYNWNDPRNAHINQERRRISTWQPMVGDEEIKRIDVEQLLEDIEYYKRSREECSDLCGGYLESPQGSQYTSQHGHTDFNARDEENTAQEWTSAGKRLCRHAPEEGLWSATQFKS</sequence>
<dbReference type="GO" id="GO:0005634">
    <property type="term" value="C:nucleus"/>
    <property type="evidence" value="ECO:0007669"/>
    <property type="project" value="UniProtKB-SubCell"/>
</dbReference>
<dbReference type="eggNOG" id="ENOG502T70R">
    <property type="taxonomic scope" value="Eukaryota"/>
</dbReference>
<reference evidence="9 10" key="1">
    <citation type="journal article" date="2012" name="BMC Genomics">
        <title>Comparative genomic analysis and phylogenetic position of Theileria equi.</title>
        <authorList>
            <person name="Kappmeyer L.S."/>
            <person name="Thiagarajan M."/>
            <person name="Herndon D.R."/>
            <person name="Ramsay J.D."/>
            <person name="Caler E."/>
            <person name="Djikeng A."/>
            <person name="Gillespie J.J."/>
            <person name="Lau A.O."/>
            <person name="Roalson E.H."/>
            <person name="Silva J.C."/>
            <person name="Silva M.G."/>
            <person name="Suarez C.E."/>
            <person name="Ueti M.W."/>
            <person name="Nene V.M."/>
            <person name="Mealey R.H."/>
            <person name="Knowles D.P."/>
            <person name="Brayton K.A."/>
        </authorList>
    </citation>
    <scope>NUCLEOTIDE SEQUENCE [LARGE SCALE GENOMIC DNA]</scope>
    <source>
        <strain evidence="9 10">WA</strain>
    </source>
</reference>
<gene>
    <name evidence="9" type="ORF">BEWA_003990</name>
</gene>
<feature type="compositionally biased region" description="Polar residues" evidence="7">
    <location>
        <begin position="133"/>
        <end position="143"/>
    </location>
</feature>
<keyword evidence="4" id="KW-0963">Cytoplasm</keyword>
<evidence type="ECO:0000313" key="9">
    <source>
        <dbReference type="EMBL" id="AFZ80991.1"/>
    </source>
</evidence>
<dbReference type="KEGG" id="beq:BEWA_003990"/>
<feature type="region of interest" description="Disordered" evidence="7">
    <location>
        <begin position="124"/>
        <end position="143"/>
    </location>
</feature>
<protein>
    <recommendedName>
        <fullName evidence="8">Inner centromere protein ARK-binding domain-containing protein</fullName>
    </recommendedName>
</protein>
<feature type="compositionally biased region" description="Polar residues" evidence="7">
    <location>
        <begin position="42"/>
        <end position="54"/>
    </location>
</feature>
<dbReference type="OrthoDB" id="339519at2759"/>
<evidence type="ECO:0000256" key="4">
    <source>
        <dbReference type="ARBA" id="ARBA00022490"/>
    </source>
</evidence>
<feature type="region of interest" description="Disordered" evidence="7">
    <location>
        <begin position="42"/>
        <end position="66"/>
    </location>
</feature>
<keyword evidence="6" id="KW-0539">Nucleus</keyword>
<dbReference type="RefSeq" id="XP_004830657.1">
    <property type="nucleotide sequence ID" value="XM_004830600.1"/>
</dbReference>
<evidence type="ECO:0000256" key="2">
    <source>
        <dbReference type="ARBA" id="ARBA00004186"/>
    </source>
</evidence>
<proteinExistence type="inferred from homology"/>
<evidence type="ECO:0000259" key="8">
    <source>
        <dbReference type="Pfam" id="PF03941"/>
    </source>
</evidence>
<evidence type="ECO:0000256" key="5">
    <source>
        <dbReference type="ARBA" id="ARBA00023212"/>
    </source>
</evidence>
<feature type="domain" description="Inner centromere protein ARK-binding" evidence="8">
    <location>
        <begin position="248"/>
        <end position="288"/>
    </location>
</feature>
<dbReference type="GeneID" id="15805482"/>
<dbReference type="Proteomes" id="UP000031512">
    <property type="component" value="Chromosome 3"/>
</dbReference>
<dbReference type="AlphaFoldDB" id="L0B178"/>
<dbReference type="VEuPathDB" id="PiroplasmaDB:BEWA_003990"/>
<evidence type="ECO:0000313" key="10">
    <source>
        <dbReference type="Proteomes" id="UP000031512"/>
    </source>
</evidence>
<accession>L0B178</accession>
<evidence type="ECO:0000256" key="1">
    <source>
        <dbReference type="ARBA" id="ARBA00004123"/>
    </source>
</evidence>
<dbReference type="EMBL" id="CP001670">
    <property type="protein sequence ID" value="AFZ80991.1"/>
    <property type="molecule type" value="Genomic_DNA"/>
</dbReference>
<name>L0B178_THEEQ</name>
<evidence type="ECO:0000256" key="6">
    <source>
        <dbReference type="ARBA" id="ARBA00023242"/>
    </source>
</evidence>